<organism evidence="1 2">
    <name type="scientific">Neolewinella agarilytica</name>
    <dbReference type="NCBI Taxonomy" id="478744"/>
    <lineage>
        <taxon>Bacteria</taxon>
        <taxon>Pseudomonadati</taxon>
        <taxon>Bacteroidota</taxon>
        <taxon>Saprospiria</taxon>
        <taxon>Saprospirales</taxon>
        <taxon>Lewinellaceae</taxon>
        <taxon>Neolewinella</taxon>
    </lineage>
</organism>
<proteinExistence type="predicted"/>
<reference evidence="2" key="1">
    <citation type="submission" date="2016-10" db="EMBL/GenBank/DDBJ databases">
        <authorList>
            <person name="Varghese N."/>
            <person name="Submissions S."/>
        </authorList>
    </citation>
    <scope>NUCLEOTIDE SEQUENCE [LARGE SCALE GENOMIC DNA]</scope>
    <source>
        <strain evidence="2">DSM 24740</strain>
    </source>
</reference>
<dbReference type="Proteomes" id="UP000199021">
    <property type="component" value="Unassembled WGS sequence"/>
</dbReference>
<dbReference type="InParanoid" id="A0A1H9IHQ2"/>
<accession>A0A1H9IHQ2</accession>
<sequence>MPTFDHFIAIDWSARNRASPVRPSRDAIWLAQAGAKGRISVRYFRTRHECVVYLRKRLSALAKAGKRVLVGWDFSFGYPKGLGKSLKLQKKSTWKNIWQELHELVKDDDRNGNNRFAVGAELNRRISRGGGPFWGVPVGQSGIFLGSKKDFRYPVITKKAVLKERRLVEQRVPKMQPAWKLAYTGSVGSQTLLGLPRLYQLRFLDETLSACSLIWPFETDFDQSIPAQGACIIHAEIYPSMLQFDTSDKIPDRAQVRAYIGWLQKNQSAGSLSRWLAEPEGLSAKERKRVVRHEGWVLGVE</sequence>
<protein>
    <submittedName>
        <fullName evidence="1">Molybdopterin-guanine dinucleotide biosynthesis protein B</fullName>
    </submittedName>
</protein>
<evidence type="ECO:0000313" key="2">
    <source>
        <dbReference type="Proteomes" id="UP000199021"/>
    </source>
</evidence>
<name>A0A1H9IHQ2_9BACT</name>
<evidence type="ECO:0000313" key="1">
    <source>
        <dbReference type="EMBL" id="SEQ74140.1"/>
    </source>
</evidence>
<dbReference type="STRING" id="478744.SAMN05444359_1156"/>
<keyword evidence="2" id="KW-1185">Reference proteome</keyword>
<dbReference type="OrthoDB" id="9804758at2"/>
<dbReference type="AlphaFoldDB" id="A0A1H9IHQ2"/>
<gene>
    <name evidence="1" type="ORF">SAMN05444359_1156</name>
</gene>
<dbReference type="EMBL" id="FOFB01000015">
    <property type="protein sequence ID" value="SEQ74140.1"/>
    <property type="molecule type" value="Genomic_DNA"/>
</dbReference>
<dbReference type="RefSeq" id="WP_090169540.1">
    <property type="nucleotide sequence ID" value="NZ_FOFB01000015.1"/>
</dbReference>